<sequence>MAVAAAELAGIELTAPEFWGRPLRERDEAFARLRAQPAPVHFRELKIPFIPHGDGFHALVRHADVVEASRRADVFSSEPASNSISDLPGYLARFFGSMINMDDPRHAKIRRIVSRAFTPRMLARLDDDIDTAAREIVDDVLAGRGTGDFVLDVAARLPVRIICDMMGIPASERDRVFRHTNTILGIGDPEYGVGSAISRTSVALGLIQVLDAATDLQLMVRRLGRQRRRRPSDDLITALTTGNIDGEQLTDQELGSFFILLVAAGNETTRNAISHALKLLTLNEDQRALLVSDLDRYLPTAVEEIVRYSTPVIQFRRTLTRDHVLNGHPFLEGQKVLLYYNSANRDEAVFTDPDRFDITRHPNPHVGFGGPGPHFCLGANLARREISVMLRELYTRVPALRSTGAPDRLLSGFINGIKHLEYTV</sequence>
<dbReference type="InterPro" id="IPR002397">
    <property type="entry name" value="Cyt_P450_B"/>
</dbReference>
<reference evidence="3" key="1">
    <citation type="journal article" date="2019" name="Int. J. Syst. Evol. Microbiol.">
        <title>The Global Catalogue of Microorganisms (GCM) 10K type strain sequencing project: providing services to taxonomists for standard genome sequencing and annotation.</title>
        <authorList>
            <consortium name="The Broad Institute Genomics Platform"/>
            <consortium name="The Broad Institute Genome Sequencing Center for Infectious Disease"/>
            <person name="Wu L."/>
            <person name="Ma J."/>
        </authorList>
    </citation>
    <scope>NUCLEOTIDE SEQUENCE [LARGE SCALE GENOMIC DNA]</scope>
    <source>
        <strain evidence="3">JCM 9377</strain>
    </source>
</reference>
<dbReference type="PANTHER" id="PTHR46696:SF4">
    <property type="entry name" value="BIOTIN BIOSYNTHESIS CYTOCHROME P450"/>
    <property type="match status" value="1"/>
</dbReference>
<evidence type="ECO:0000313" key="2">
    <source>
        <dbReference type="EMBL" id="GAA3217933.1"/>
    </source>
</evidence>
<keyword evidence="3" id="KW-1185">Reference proteome</keyword>
<proteinExistence type="inferred from homology"/>
<evidence type="ECO:0000313" key="3">
    <source>
        <dbReference type="Proteomes" id="UP001501237"/>
    </source>
</evidence>
<protein>
    <submittedName>
        <fullName evidence="2">Cytochrome P450</fullName>
    </submittedName>
</protein>
<dbReference type="InterPro" id="IPR036396">
    <property type="entry name" value="Cyt_P450_sf"/>
</dbReference>
<dbReference type="Proteomes" id="UP001501237">
    <property type="component" value="Unassembled WGS sequence"/>
</dbReference>
<dbReference type="SUPFAM" id="SSF48264">
    <property type="entry name" value="Cytochrome P450"/>
    <property type="match status" value="1"/>
</dbReference>
<name>A0ABP6QCK5_9ACTN</name>
<dbReference type="Pfam" id="PF00067">
    <property type="entry name" value="p450"/>
    <property type="match status" value="1"/>
</dbReference>
<dbReference type="CDD" id="cd11033">
    <property type="entry name" value="CYP142-like"/>
    <property type="match status" value="1"/>
</dbReference>
<dbReference type="EMBL" id="BAAAUV010000009">
    <property type="protein sequence ID" value="GAA3217933.1"/>
    <property type="molecule type" value="Genomic_DNA"/>
</dbReference>
<gene>
    <name evidence="2" type="ORF">GCM10010468_41070</name>
</gene>
<dbReference type="PRINTS" id="PR00359">
    <property type="entry name" value="BP450"/>
</dbReference>
<organism evidence="2 3">
    <name type="scientific">Actinocorallia longicatena</name>
    <dbReference type="NCBI Taxonomy" id="111803"/>
    <lineage>
        <taxon>Bacteria</taxon>
        <taxon>Bacillati</taxon>
        <taxon>Actinomycetota</taxon>
        <taxon>Actinomycetes</taxon>
        <taxon>Streptosporangiales</taxon>
        <taxon>Thermomonosporaceae</taxon>
        <taxon>Actinocorallia</taxon>
    </lineage>
</organism>
<dbReference type="InterPro" id="IPR001128">
    <property type="entry name" value="Cyt_P450"/>
</dbReference>
<dbReference type="RefSeq" id="WP_344830631.1">
    <property type="nucleotide sequence ID" value="NZ_BAAAUV010000009.1"/>
</dbReference>
<dbReference type="Gene3D" id="1.10.630.10">
    <property type="entry name" value="Cytochrome P450"/>
    <property type="match status" value="1"/>
</dbReference>
<evidence type="ECO:0000256" key="1">
    <source>
        <dbReference type="ARBA" id="ARBA00010617"/>
    </source>
</evidence>
<comment type="similarity">
    <text evidence="1">Belongs to the cytochrome P450 family.</text>
</comment>
<dbReference type="PANTHER" id="PTHR46696">
    <property type="entry name" value="P450, PUTATIVE (EUROFUNG)-RELATED"/>
    <property type="match status" value="1"/>
</dbReference>
<comment type="caution">
    <text evidence="2">The sequence shown here is derived from an EMBL/GenBank/DDBJ whole genome shotgun (WGS) entry which is preliminary data.</text>
</comment>
<accession>A0ABP6QCK5</accession>